<keyword evidence="3" id="KW-1185">Reference proteome</keyword>
<name>A0A8H6JGR3_9PEZI</name>
<proteinExistence type="predicted"/>
<comment type="caution">
    <text evidence="2">The sequence shown here is derived from an EMBL/GenBank/DDBJ whole genome shotgun (WGS) entry which is preliminary data.</text>
</comment>
<evidence type="ECO:0000313" key="2">
    <source>
        <dbReference type="EMBL" id="KAF6812785.1"/>
    </source>
</evidence>
<evidence type="ECO:0000256" key="1">
    <source>
        <dbReference type="SAM" id="MobiDB-lite"/>
    </source>
</evidence>
<dbReference type="AlphaFoldDB" id="A0A8H6JGR3"/>
<dbReference type="Proteomes" id="UP000652219">
    <property type="component" value="Unassembled WGS sequence"/>
</dbReference>
<organism evidence="2 3">
    <name type="scientific">Colletotrichum sojae</name>
    <dbReference type="NCBI Taxonomy" id="2175907"/>
    <lineage>
        <taxon>Eukaryota</taxon>
        <taxon>Fungi</taxon>
        <taxon>Dikarya</taxon>
        <taxon>Ascomycota</taxon>
        <taxon>Pezizomycotina</taxon>
        <taxon>Sordariomycetes</taxon>
        <taxon>Hypocreomycetidae</taxon>
        <taxon>Glomerellales</taxon>
        <taxon>Glomerellaceae</taxon>
        <taxon>Colletotrichum</taxon>
        <taxon>Colletotrichum orchidearum species complex</taxon>
    </lineage>
</organism>
<feature type="region of interest" description="Disordered" evidence="1">
    <location>
        <begin position="1"/>
        <end position="36"/>
    </location>
</feature>
<gene>
    <name evidence="2" type="ORF">CSOJ01_04941</name>
</gene>
<feature type="compositionally biased region" description="Basic and acidic residues" evidence="1">
    <location>
        <begin position="12"/>
        <end position="28"/>
    </location>
</feature>
<accession>A0A8H6JGR3</accession>
<evidence type="ECO:0000313" key="3">
    <source>
        <dbReference type="Proteomes" id="UP000652219"/>
    </source>
</evidence>
<sequence length="205" mass="22584">MQSMAVGKARLPRRDGAGPRDDGSERAARLRSSWPSAIQSSIPHRLPSAAPVIRAVRPERWQGRVTISGDIHRDHRQGTPNQLPVRHTTFPEGRATTEVKREKKNHYPYTTHTKHTHTADIHPPSPVAYSILQLRGRGDPALDLALSLTCRLPPVRPPLPGRLQLSLLPPVPRHTLHAACCAADFPTLEPALPFRGAANDLLFGL</sequence>
<reference evidence="2 3" key="1">
    <citation type="journal article" date="2020" name="Phytopathology">
        <title>Genome Sequence Resources of Colletotrichum truncatum, C. plurivorum, C. musicola, and C. sojae: Four Species Pathogenic to Soybean (Glycine max).</title>
        <authorList>
            <person name="Rogerio F."/>
            <person name="Boufleur T.R."/>
            <person name="Ciampi-Guillardi M."/>
            <person name="Sukno S.A."/>
            <person name="Thon M.R."/>
            <person name="Massola Junior N.S."/>
            <person name="Baroncelli R."/>
        </authorList>
    </citation>
    <scope>NUCLEOTIDE SEQUENCE [LARGE SCALE GENOMIC DNA]</scope>
    <source>
        <strain evidence="2 3">LFN0009</strain>
    </source>
</reference>
<protein>
    <submittedName>
        <fullName evidence="2">Uncharacterized protein</fullName>
    </submittedName>
</protein>
<dbReference type="EMBL" id="WIGN01000059">
    <property type="protein sequence ID" value="KAF6812785.1"/>
    <property type="molecule type" value="Genomic_DNA"/>
</dbReference>